<sequence>MTEDETSRTRTATKPAGEGRSRPWTLIVRQVLAFALETAFLFAVTYWAITAFPSHRAPAAVVALALSVVLWSLVLAPRAKNRLPWPALPLVAGGAFLAGAGALMVSGLALAAVLVAAAAVVNLVWDLAAGYPAVASAPRRSGRRAK</sequence>
<keyword evidence="3" id="KW-1185">Reference proteome</keyword>
<name>A0A975PDJ1_9MICC</name>
<gene>
    <name evidence="2" type="ORF">KG104_13085</name>
</gene>
<dbReference type="InterPro" id="IPR021214">
    <property type="entry name" value="DUF2568"/>
</dbReference>
<feature type="transmembrane region" description="Helical" evidence="1">
    <location>
        <begin position="87"/>
        <end position="105"/>
    </location>
</feature>
<organism evidence="2 3">
    <name type="scientific">Arthrobacter sunyaminii</name>
    <dbReference type="NCBI Taxonomy" id="2816859"/>
    <lineage>
        <taxon>Bacteria</taxon>
        <taxon>Bacillati</taxon>
        <taxon>Actinomycetota</taxon>
        <taxon>Actinomycetes</taxon>
        <taxon>Micrococcales</taxon>
        <taxon>Micrococcaceae</taxon>
        <taxon>Arthrobacter</taxon>
    </lineage>
</organism>
<evidence type="ECO:0000313" key="3">
    <source>
        <dbReference type="Proteomes" id="UP000680588"/>
    </source>
</evidence>
<evidence type="ECO:0000256" key="1">
    <source>
        <dbReference type="SAM" id="Phobius"/>
    </source>
</evidence>
<dbReference type="Proteomes" id="UP000680588">
    <property type="component" value="Chromosome"/>
</dbReference>
<keyword evidence="1" id="KW-0472">Membrane</keyword>
<evidence type="ECO:0000313" key="2">
    <source>
        <dbReference type="EMBL" id="QWQ35406.1"/>
    </source>
</evidence>
<accession>A0A975PDJ1</accession>
<dbReference type="Pfam" id="PF10823">
    <property type="entry name" value="DUF2568"/>
    <property type="match status" value="1"/>
</dbReference>
<protein>
    <submittedName>
        <fullName evidence="2">YrdB family protein</fullName>
    </submittedName>
</protein>
<dbReference type="RefSeq" id="WP_181032236.1">
    <property type="nucleotide sequence ID" value="NZ_CP076456.1"/>
</dbReference>
<feature type="transmembrane region" description="Helical" evidence="1">
    <location>
        <begin position="55"/>
        <end position="75"/>
    </location>
</feature>
<dbReference type="AlphaFoldDB" id="A0A975PDJ1"/>
<proteinExistence type="predicted"/>
<dbReference type="KEGG" id="asun:KG104_13085"/>
<keyword evidence="1" id="KW-1133">Transmembrane helix</keyword>
<dbReference type="EMBL" id="CP076456">
    <property type="protein sequence ID" value="QWQ35406.1"/>
    <property type="molecule type" value="Genomic_DNA"/>
</dbReference>
<reference evidence="2" key="1">
    <citation type="submission" date="2021-06" db="EMBL/GenBank/DDBJ databases">
        <title>Novel species in genus Arthrobacter.</title>
        <authorList>
            <person name="Zhang G."/>
        </authorList>
    </citation>
    <scope>NUCLEOTIDE SEQUENCE</scope>
    <source>
        <strain evidence="2">Zg-ZUI122</strain>
    </source>
</reference>
<feature type="transmembrane region" description="Helical" evidence="1">
    <location>
        <begin position="111"/>
        <end position="134"/>
    </location>
</feature>
<feature type="transmembrane region" description="Helical" evidence="1">
    <location>
        <begin position="31"/>
        <end position="49"/>
    </location>
</feature>
<keyword evidence="1" id="KW-0812">Transmembrane</keyword>